<dbReference type="CDD" id="cd02440">
    <property type="entry name" value="AdoMet_MTases"/>
    <property type="match status" value="1"/>
</dbReference>
<keyword evidence="1" id="KW-0489">Methyltransferase</keyword>
<evidence type="ECO:0000313" key="2">
    <source>
        <dbReference type="Proteomes" id="UP000434172"/>
    </source>
</evidence>
<dbReference type="GO" id="GO:0032259">
    <property type="term" value="P:methylation"/>
    <property type="evidence" value="ECO:0007669"/>
    <property type="project" value="UniProtKB-KW"/>
</dbReference>
<name>A0A8H3ZES3_9PEZI</name>
<dbReference type="EMBL" id="WOWK01000142">
    <property type="protein sequence ID" value="KAF0316929.1"/>
    <property type="molecule type" value="Genomic_DNA"/>
</dbReference>
<accession>A0A8H3ZES3</accession>
<organism evidence="1 2">
    <name type="scientific">Colletotrichum asianum</name>
    <dbReference type="NCBI Taxonomy" id="702518"/>
    <lineage>
        <taxon>Eukaryota</taxon>
        <taxon>Fungi</taxon>
        <taxon>Dikarya</taxon>
        <taxon>Ascomycota</taxon>
        <taxon>Pezizomycotina</taxon>
        <taxon>Sordariomycetes</taxon>
        <taxon>Hypocreomycetidae</taxon>
        <taxon>Glomerellales</taxon>
        <taxon>Glomerellaceae</taxon>
        <taxon>Colletotrichum</taxon>
        <taxon>Colletotrichum gloeosporioides species complex</taxon>
    </lineage>
</organism>
<comment type="caution">
    <text evidence="1">The sequence shown here is derived from an EMBL/GenBank/DDBJ whole genome shotgun (WGS) entry which is preliminary data.</text>
</comment>
<evidence type="ECO:0000313" key="1">
    <source>
        <dbReference type="EMBL" id="KAF0316929.1"/>
    </source>
</evidence>
<keyword evidence="1" id="KW-0808">Transferase</keyword>
<dbReference type="Pfam" id="PF13489">
    <property type="entry name" value="Methyltransf_23"/>
    <property type="match status" value="1"/>
</dbReference>
<sequence>MEASLRSSILDYRRENGCTYHRMSDGKYAFPNDDREQERLDIVNHVWMLTLEGNFCLCPKNNDGTARQVLDLGTGTGIWSIDFAEAHEKAEVLDVDLSPIQPEYVPPNCRFEIDDIEKEWAWNTRFDFIFCRDMNGSFSGYFEIQDSIWPPVCDDGTFSEDSALYKWIRLLVEASDKLGRPIDQTAQRPMMMQAIGFEDIRTTRVVFPVSPWPKDDRLRELGKWNLYQLLPGLEALTLGLLTRALGWSKPEVLVLCAHVRRDLQDTNIHAYWNGHVMYGRKPLNAPRTRTIEIESAP</sequence>
<dbReference type="InterPro" id="IPR029063">
    <property type="entry name" value="SAM-dependent_MTases_sf"/>
</dbReference>
<dbReference type="AlphaFoldDB" id="A0A8H3ZES3"/>
<gene>
    <name evidence="1" type="ORF">GQ607_015815</name>
</gene>
<reference evidence="1 2" key="1">
    <citation type="submission" date="2019-12" db="EMBL/GenBank/DDBJ databases">
        <title>A genome sequence resource for the geographically widespread anthracnose pathogen Colletotrichum asianum.</title>
        <authorList>
            <person name="Meng Y."/>
        </authorList>
    </citation>
    <scope>NUCLEOTIDE SEQUENCE [LARGE SCALE GENOMIC DNA]</scope>
    <source>
        <strain evidence="1 2">ICMP 18580</strain>
    </source>
</reference>
<dbReference type="Gene3D" id="3.40.50.150">
    <property type="entry name" value="Vaccinia Virus protein VP39"/>
    <property type="match status" value="1"/>
</dbReference>
<dbReference type="GO" id="GO:0008168">
    <property type="term" value="F:methyltransferase activity"/>
    <property type="evidence" value="ECO:0007669"/>
    <property type="project" value="UniProtKB-KW"/>
</dbReference>
<dbReference type="SUPFAM" id="SSF53335">
    <property type="entry name" value="S-adenosyl-L-methionine-dependent methyltransferases"/>
    <property type="match status" value="1"/>
</dbReference>
<dbReference type="Proteomes" id="UP000434172">
    <property type="component" value="Unassembled WGS sequence"/>
</dbReference>
<proteinExistence type="predicted"/>
<protein>
    <submittedName>
        <fullName evidence="1">Methyltransferase domain-containing protein</fullName>
    </submittedName>
</protein>
<keyword evidence="2" id="KW-1185">Reference proteome</keyword>
<dbReference type="OrthoDB" id="2013972at2759"/>